<dbReference type="AlphaFoldDB" id="A0A7Z2T3N0"/>
<evidence type="ECO:0000313" key="1">
    <source>
        <dbReference type="EMBL" id="QIA63563.1"/>
    </source>
</evidence>
<evidence type="ECO:0000313" key="2">
    <source>
        <dbReference type="Proteomes" id="UP000464262"/>
    </source>
</evidence>
<proteinExistence type="predicted"/>
<name>A0A7Z2T3N0_9VIBR</name>
<organism evidence="1 2">
    <name type="scientific">Vibrio astriarenae</name>
    <dbReference type="NCBI Taxonomy" id="1481923"/>
    <lineage>
        <taxon>Bacteria</taxon>
        <taxon>Pseudomonadati</taxon>
        <taxon>Pseudomonadota</taxon>
        <taxon>Gammaproteobacteria</taxon>
        <taxon>Vibrionales</taxon>
        <taxon>Vibrionaceae</taxon>
        <taxon>Vibrio</taxon>
    </lineage>
</organism>
<dbReference type="RefSeq" id="WP_164648456.1">
    <property type="nucleotide sequence ID" value="NZ_CP047475.1"/>
</dbReference>
<protein>
    <submittedName>
        <fullName evidence="1">Uncharacterized protein</fullName>
    </submittedName>
</protein>
<dbReference type="KEGG" id="vas:GT360_08550"/>
<keyword evidence="2" id="KW-1185">Reference proteome</keyword>
<gene>
    <name evidence="1" type="ORF">GT360_08550</name>
</gene>
<dbReference type="Proteomes" id="UP000464262">
    <property type="component" value="Chromosome 1"/>
</dbReference>
<reference evidence="1 2" key="1">
    <citation type="submission" date="2020-01" db="EMBL/GenBank/DDBJ databases">
        <title>Whole genome and functional gene identification of agarase of Vibrio HN897.</title>
        <authorList>
            <person name="Liu Y."/>
            <person name="Zhao Z."/>
        </authorList>
    </citation>
    <scope>NUCLEOTIDE SEQUENCE [LARGE SCALE GENOMIC DNA]</scope>
    <source>
        <strain evidence="1 2">HN897</strain>
    </source>
</reference>
<sequence length="234" mass="26810">MVGLSRKQKDELKSIGLDESQVQACSRVLTQIPSEMDLKAIKRLSKILNQAQSTFDHIREADPHFYGEIEQQLHKKMEWSDTLFSKISETLEDVHEQKQGVYVSELDLFTSKQVVRVTTPKSRDYRRYEALTNLWCSWGKAVKTSKESEFLSFLTICLKGGFSFDGVASVRTHFRRYFLGQTIDIASEGNKDDNLDMLGIEIKLKNGKARSAVLTVPKLNNLSKDIRKLMNKRS</sequence>
<dbReference type="EMBL" id="CP047475">
    <property type="protein sequence ID" value="QIA63563.1"/>
    <property type="molecule type" value="Genomic_DNA"/>
</dbReference>
<accession>A0A7Z2T3N0</accession>